<protein>
    <submittedName>
        <fullName evidence="2">SDR family oxidoreductase</fullName>
    </submittedName>
</protein>
<dbReference type="AlphaFoldDB" id="A0A9D7SCY4"/>
<sequence length="262" mass="27028">MDLGIRGKVAMVAAGSKGLGRAAALALAAEGCAVSICGRGAEALASTKAELEALGVPALAVAVDVAKAADLVRWHQETIAALGPVAILITNTGGPKAATFDNLSDGDWADGVDTTLMNVVRMTRLVLPGMRERKWGRIVHITSLVAKQPYPLLTISSTLRAGLSGLTRTLALETAAEGITVNALLPGHIMTDRQHHLADVKSKAEGITVEEHFLRQAAGIPAKRIGEPAEVGAVIAFLCSSPASYVTGQSLLVDGGLVQGTF</sequence>
<comment type="similarity">
    <text evidence="1">Belongs to the short-chain dehydrogenases/reductases (SDR) family.</text>
</comment>
<dbReference type="PANTHER" id="PTHR42879">
    <property type="entry name" value="3-OXOACYL-(ACYL-CARRIER-PROTEIN) REDUCTASE"/>
    <property type="match status" value="1"/>
</dbReference>
<gene>
    <name evidence="2" type="ORF">IPP58_00830</name>
</gene>
<evidence type="ECO:0000313" key="2">
    <source>
        <dbReference type="EMBL" id="MBK9795040.1"/>
    </source>
</evidence>
<accession>A0A9D7SCY4</accession>
<evidence type="ECO:0000256" key="1">
    <source>
        <dbReference type="ARBA" id="ARBA00006484"/>
    </source>
</evidence>
<proteinExistence type="inferred from homology"/>
<name>A0A9D7SCY4_9BACT</name>
<dbReference type="Gene3D" id="3.40.50.720">
    <property type="entry name" value="NAD(P)-binding Rossmann-like Domain"/>
    <property type="match status" value="1"/>
</dbReference>
<dbReference type="InterPro" id="IPR002347">
    <property type="entry name" value="SDR_fam"/>
</dbReference>
<dbReference type="SUPFAM" id="SSF51735">
    <property type="entry name" value="NAD(P)-binding Rossmann-fold domains"/>
    <property type="match status" value="1"/>
</dbReference>
<dbReference type="InterPro" id="IPR036291">
    <property type="entry name" value="NAD(P)-bd_dom_sf"/>
</dbReference>
<reference evidence="2" key="1">
    <citation type="submission" date="2020-10" db="EMBL/GenBank/DDBJ databases">
        <title>Connecting structure to function with the recovery of over 1000 high-quality activated sludge metagenome-assembled genomes encoding full-length rRNA genes using long-read sequencing.</title>
        <authorList>
            <person name="Singleton C.M."/>
            <person name="Petriglieri F."/>
            <person name="Kristensen J.M."/>
            <person name="Kirkegaard R.H."/>
            <person name="Michaelsen T.Y."/>
            <person name="Andersen M.H."/>
            <person name="Karst S.M."/>
            <person name="Dueholm M.S."/>
            <person name="Nielsen P.H."/>
            <person name="Albertsen M."/>
        </authorList>
    </citation>
    <scope>NUCLEOTIDE SEQUENCE</scope>
    <source>
        <strain evidence="2">Skiv_18-Q3-R9-52_MAXAC.067</strain>
    </source>
</reference>
<comment type="caution">
    <text evidence="2">The sequence shown here is derived from an EMBL/GenBank/DDBJ whole genome shotgun (WGS) entry which is preliminary data.</text>
</comment>
<dbReference type="EMBL" id="JADKIO010000002">
    <property type="protein sequence ID" value="MBK9795040.1"/>
    <property type="molecule type" value="Genomic_DNA"/>
</dbReference>
<dbReference type="InterPro" id="IPR050259">
    <property type="entry name" value="SDR"/>
</dbReference>
<organism evidence="2 3">
    <name type="scientific">Candidatus Geothrix skivensis</name>
    <dbReference type="NCBI Taxonomy" id="2954439"/>
    <lineage>
        <taxon>Bacteria</taxon>
        <taxon>Pseudomonadati</taxon>
        <taxon>Acidobacteriota</taxon>
        <taxon>Holophagae</taxon>
        <taxon>Holophagales</taxon>
        <taxon>Holophagaceae</taxon>
        <taxon>Geothrix</taxon>
    </lineage>
</organism>
<dbReference type="PRINTS" id="PR00081">
    <property type="entry name" value="GDHRDH"/>
</dbReference>
<dbReference type="PANTHER" id="PTHR42879:SF6">
    <property type="entry name" value="NADPH-DEPENDENT REDUCTASE BACG"/>
    <property type="match status" value="1"/>
</dbReference>
<dbReference type="FunFam" id="3.40.50.720:FF:000084">
    <property type="entry name" value="Short-chain dehydrogenase reductase"/>
    <property type="match status" value="1"/>
</dbReference>
<dbReference type="Proteomes" id="UP000886657">
    <property type="component" value="Unassembled WGS sequence"/>
</dbReference>
<dbReference type="Pfam" id="PF13561">
    <property type="entry name" value="adh_short_C2"/>
    <property type="match status" value="1"/>
</dbReference>
<evidence type="ECO:0000313" key="3">
    <source>
        <dbReference type="Proteomes" id="UP000886657"/>
    </source>
</evidence>